<dbReference type="Proteomes" id="UP000325313">
    <property type="component" value="Unassembled WGS sequence"/>
</dbReference>
<dbReference type="EMBL" id="VSWC01000015">
    <property type="protein sequence ID" value="KAA1113491.1"/>
    <property type="molecule type" value="Genomic_DNA"/>
</dbReference>
<evidence type="ECO:0000313" key="4">
    <source>
        <dbReference type="Proteomes" id="UP000325313"/>
    </source>
</evidence>
<protein>
    <submittedName>
        <fullName evidence="2">Uncharacterized protein</fullName>
    </submittedName>
</protein>
<evidence type="ECO:0000313" key="2">
    <source>
        <dbReference type="EMBL" id="KAA1130808.1"/>
    </source>
</evidence>
<keyword evidence="3" id="KW-1185">Reference proteome</keyword>
<organism evidence="2 4">
    <name type="scientific">Puccinia graminis f. sp. tritici</name>
    <dbReference type="NCBI Taxonomy" id="56615"/>
    <lineage>
        <taxon>Eukaryota</taxon>
        <taxon>Fungi</taxon>
        <taxon>Dikarya</taxon>
        <taxon>Basidiomycota</taxon>
        <taxon>Pucciniomycotina</taxon>
        <taxon>Pucciniomycetes</taxon>
        <taxon>Pucciniales</taxon>
        <taxon>Pucciniaceae</taxon>
        <taxon>Puccinia</taxon>
    </lineage>
</organism>
<dbReference type="AlphaFoldDB" id="A0A5B0RZE7"/>
<comment type="caution">
    <text evidence="2">The sequence shown here is derived from an EMBL/GenBank/DDBJ whole genome shotgun (WGS) entry which is preliminary data.</text>
</comment>
<evidence type="ECO:0000313" key="3">
    <source>
        <dbReference type="Proteomes" id="UP000324748"/>
    </source>
</evidence>
<evidence type="ECO:0000313" key="1">
    <source>
        <dbReference type="EMBL" id="KAA1113491.1"/>
    </source>
</evidence>
<dbReference type="Proteomes" id="UP000324748">
    <property type="component" value="Unassembled WGS sequence"/>
</dbReference>
<reference evidence="3 4" key="1">
    <citation type="submission" date="2019-05" db="EMBL/GenBank/DDBJ databases">
        <title>Emergence of the Ug99 lineage of the wheat stem rust pathogen through somatic hybridization.</title>
        <authorList>
            <person name="Li F."/>
            <person name="Upadhyaya N.M."/>
            <person name="Sperschneider J."/>
            <person name="Matny O."/>
            <person name="Nguyen-Phuc H."/>
            <person name="Mago R."/>
            <person name="Raley C."/>
            <person name="Miller M.E."/>
            <person name="Silverstein K.A.T."/>
            <person name="Henningsen E."/>
            <person name="Hirsch C.D."/>
            <person name="Visser B."/>
            <person name="Pretorius Z.A."/>
            <person name="Steffenson B.J."/>
            <person name="Schwessinger B."/>
            <person name="Dodds P.N."/>
            <person name="Figueroa M."/>
        </authorList>
    </citation>
    <scope>NUCLEOTIDE SEQUENCE [LARGE SCALE GENOMIC DNA]</scope>
    <source>
        <strain evidence="1">21-0</strain>
        <strain evidence="2 4">Ug99</strain>
    </source>
</reference>
<name>A0A5B0RZE7_PUCGR</name>
<gene>
    <name evidence="1" type="ORF">PGT21_032545</name>
    <name evidence="2" type="ORF">PGTUg99_022368</name>
</gene>
<accession>A0A5B0RZE7</accession>
<dbReference type="EMBL" id="VDEP01000106">
    <property type="protein sequence ID" value="KAA1130808.1"/>
    <property type="molecule type" value="Genomic_DNA"/>
</dbReference>
<sequence length="68" mass="7770">MTDRQRRAARCSPSGNDVCWYDFISSALSSCKNFCFRQPCVKRTILNPGTSPKRMVRLELQPCKTTPD</sequence>
<proteinExistence type="predicted"/>